<keyword evidence="3" id="KW-1185">Reference proteome</keyword>
<organism evidence="2 3">
    <name type="scientific">Flavobacterium rhizosphaerae</name>
    <dbReference type="NCBI Taxonomy" id="3163298"/>
    <lineage>
        <taxon>Bacteria</taxon>
        <taxon>Pseudomonadati</taxon>
        <taxon>Bacteroidota</taxon>
        <taxon>Flavobacteriia</taxon>
        <taxon>Flavobacteriales</taxon>
        <taxon>Flavobacteriaceae</taxon>
        <taxon>Flavobacterium</taxon>
    </lineage>
</organism>
<dbReference type="PROSITE" id="PS51819">
    <property type="entry name" value="VOC"/>
    <property type="match status" value="1"/>
</dbReference>
<name>A0ABW8Z029_9FLAO</name>
<dbReference type="Proteomes" id="UP001629156">
    <property type="component" value="Unassembled WGS sequence"/>
</dbReference>
<protein>
    <submittedName>
        <fullName evidence="2">VOC family protein</fullName>
    </submittedName>
</protein>
<sequence>MNTLSYFKIQATDVPKAVAFYKAVFGWNFVKEENFPIEYYRIETENMFGGILKRPMQTPPMEYGTNAFTCSFIVENFDAMAAIITQNGSTVAMPKLPYPAVAGRVIL</sequence>
<dbReference type="RefSeq" id="WP_408086191.1">
    <property type="nucleotide sequence ID" value="NZ_JBELPZ010000024.1"/>
</dbReference>
<evidence type="ECO:0000259" key="1">
    <source>
        <dbReference type="PROSITE" id="PS51819"/>
    </source>
</evidence>
<dbReference type="InterPro" id="IPR037523">
    <property type="entry name" value="VOC_core"/>
</dbReference>
<dbReference type="Pfam" id="PF00903">
    <property type="entry name" value="Glyoxalase"/>
    <property type="match status" value="1"/>
</dbReference>
<dbReference type="InterPro" id="IPR004360">
    <property type="entry name" value="Glyas_Fos-R_dOase_dom"/>
</dbReference>
<evidence type="ECO:0000313" key="3">
    <source>
        <dbReference type="Proteomes" id="UP001629156"/>
    </source>
</evidence>
<accession>A0ABW8Z029</accession>
<proteinExistence type="predicted"/>
<feature type="domain" description="VOC" evidence="1">
    <location>
        <begin position="3"/>
        <end position="107"/>
    </location>
</feature>
<dbReference type="PANTHER" id="PTHR33993">
    <property type="entry name" value="GLYOXALASE-RELATED"/>
    <property type="match status" value="1"/>
</dbReference>
<comment type="caution">
    <text evidence="2">The sequence shown here is derived from an EMBL/GenBank/DDBJ whole genome shotgun (WGS) entry which is preliminary data.</text>
</comment>
<evidence type="ECO:0000313" key="2">
    <source>
        <dbReference type="EMBL" id="MFL9845916.1"/>
    </source>
</evidence>
<reference evidence="2 3" key="1">
    <citation type="submission" date="2024-06" db="EMBL/GenBank/DDBJ databases">
        <authorList>
            <person name="Kaempfer P."/>
            <person name="Viver T."/>
        </authorList>
    </citation>
    <scope>NUCLEOTIDE SEQUENCE [LARGE SCALE GENOMIC DNA]</scope>
    <source>
        <strain evidence="2 3">ST-119</strain>
    </source>
</reference>
<dbReference type="EMBL" id="JBELPZ010000024">
    <property type="protein sequence ID" value="MFL9845916.1"/>
    <property type="molecule type" value="Genomic_DNA"/>
</dbReference>
<dbReference type="InterPro" id="IPR052164">
    <property type="entry name" value="Anthracycline_SecMetBiosynth"/>
</dbReference>
<dbReference type="Gene3D" id="3.10.180.10">
    <property type="entry name" value="2,3-Dihydroxybiphenyl 1,2-Dioxygenase, domain 1"/>
    <property type="match status" value="1"/>
</dbReference>
<dbReference type="InterPro" id="IPR029068">
    <property type="entry name" value="Glyas_Bleomycin-R_OHBP_Dase"/>
</dbReference>
<dbReference type="SUPFAM" id="SSF54593">
    <property type="entry name" value="Glyoxalase/Bleomycin resistance protein/Dihydroxybiphenyl dioxygenase"/>
    <property type="match status" value="1"/>
</dbReference>
<gene>
    <name evidence="2" type="ORF">ABS766_15955</name>
</gene>